<dbReference type="EMBL" id="QLLL01000006">
    <property type="protein sequence ID" value="RAJ02281.1"/>
    <property type="molecule type" value="Genomic_DNA"/>
</dbReference>
<dbReference type="InterPro" id="IPR039425">
    <property type="entry name" value="RNA_pol_sigma-70-like"/>
</dbReference>
<proteinExistence type="inferred from homology"/>
<dbReference type="InterPro" id="IPR014284">
    <property type="entry name" value="RNA_pol_sigma-70_dom"/>
</dbReference>
<evidence type="ECO:0000256" key="1">
    <source>
        <dbReference type="ARBA" id="ARBA00010641"/>
    </source>
</evidence>
<comment type="caution">
    <text evidence="7">The sequence shown here is derived from an EMBL/GenBank/DDBJ whole genome shotgun (WGS) entry which is preliminary data.</text>
</comment>
<evidence type="ECO:0000313" key="7">
    <source>
        <dbReference type="EMBL" id="RAJ02281.1"/>
    </source>
</evidence>
<dbReference type="RefSeq" id="WP_111598727.1">
    <property type="nucleotide sequence ID" value="NZ_QLLL01000006.1"/>
</dbReference>
<organism evidence="7 8">
    <name type="scientific">Chitinophaga skermanii</name>
    <dbReference type="NCBI Taxonomy" id="331697"/>
    <lineage>
        <taxon>Bacteria</taxon>
        <taxon>Pseudomonadati</taxon>
        <taxon>Bacteroidota</taxon>
        <taxon>Chitinophagia</taxon>
        <taxon>Chitinophagales</taxon>
        <taxon>Chitinophagaceae</taxon>
        <taxon>Chitinophaga</taxon>
    </lineage>
</organism>
<dbReference type="Pfam" id="PF04542">
    <property type="entry name" value="Sigma70_r2"/>
    <property type="match status" value="1"/>
</dbReference>
<evidence type="ECO:0000256" key="4">
    <source>
        <dbReference type="ARBA" id="ARBA00023163"/>
    </source>
</evidence>
<dbReference type="NCBIfam" id="TIGR02937">
    <property type="entry name" value="sigma70-ECF"/>
    <property type="match status" value="1"/>
</dbReference>
<reference evidence="7 8" key="1">
    <citation type="submission" date="2018-06" db="EMBL/GenBank/DDBJ databases">
        <title>Genomic Encyclopedia of Archaeal and Bacterial Type Strains, Phase II (KMG-II): from individual species to whole genera.</title>
        <authorList>
            <person name="Goeker M."/>
        </authorList>
    </citation>
    <scope>NUCLEOTIDE SEQUENCE [LARGE SCALE GENOMIC DNA]</scope>
    <source>
        <strain evidence="7 8">DSM 23857</strain>
    </source>
</reference>
<dbReference type="GO" id="GO:0006352">
    <property type="term" value="P:DNA-templated transcription initiation"/>
    <property type="evidence" value="ECO:0007669"/>
    <property type="project" value="InterPro"/>
</dbReference>
<dbReference type="InterPro" id="IPR036388">
    <property type="entry name" value="WH-like_DNA-bd_sf"/>
</dbReference>
<evidence type="ECO:0000259" key="5">
    <source>
        <dbReference type="Pfam" id="PF04542"/>
    </source>
</evidence>
<dbReference type="AlphaFoldDB" id="A0A327QDA3"/>
<keyword evidence="4" id="KW-0804">Transcription</keyword>
<evidence type="ECO:0000256" key="2">
    <source>
        <dbReference type="ARBA" id="ARBA00023015"/>
    </source>
</evidence>
<sequence length="179" mass="20756">MNSIVVLKSGDEQAFARIFEQFQPVLLQYFSQRTACKQTAEELVQLTFIKLWRVSGKLSGEHSLRVQIFRIARTTFIDYWRKENQAKKIFDAGTSIHEEFPYLEEGGTTGFENKQMLRVALNKLPKVRKMVVTMRIQGFSNKEIAQQFTISIKTVEDHITKAHHQLRSLLQQPQPTEAV</sequence>
<evidence type="ECO:0000259" key="6">
    <source>
        <dbReference type="Pfam" id="PF08281"/>
    </source>
</evidence>
<feature type="domain" description="RNA polymerase sigma-70 region 2" evidence="5">
    <location>
        <begin position="18"/>
        <end position="84"/>
    </location>
</feature>
<dbReference type="GO" id="GO:0016987">
    <property type="term" value="F:sigma factor activity"/>
    <property type="evidence" value="ECO:0007669"/>
    <property type="project" value="UniProtKB-KW"/>
</dbReference>
<dbReference type="PANTHER" id="PTHR43133">
    <property type="entry name" value="RNA POLYMERASE ECF-TYPE SIGMA FACTO"/>
    <property type="match status" value="1"/>
</dbReference>
<dbReference type="SUPFAM" id="SSF88946">
    <property type="entry name" value="Sigma2 domain of RNA polymerase sigma factors"/>
    <property type="match status" value="1"/>
</dbReference>
<evidence type="ECO:0000256" key="3">
    <source>
        <dbReference type="ARBA" id="ARBA00023082"/>
    </source>
</evidence>
<keyword evidence="8" id="KW-1185">Reference proteome</keyword>
<dbReference type="InterPro" id="IPR013325">
    <property type="entry name" value="RNA_pol_sigma_r2"/>
</dbReference>
<dbReference type="Gene3D" id="1.10.10.10">
    <property type="entry name" value="Winged helix-like DNA-binding domain superfamily/Winged helix DNA-binding domain"/>
    <property type="match status" value="1"/>
</dbReference>
<dbReference type="PANTHER" id="PTHR43133:SF46">
    <property type="entry name" value="RNA POLYMERASE SIGMA-70 FACTOR ECF SUBFAMILY"/>
    <property type="match status" value="1"/>
</dbReference>
<dbReference type="InterPro" id="IPR007627">
    <property type="entry name" value="RNA_pol_sigma70_r2"/>
</dbReference>
<name>A0A327QDA3_9BACT</name>
<accession>A0A327QDA3</accession>
<dbReference type="GO" id="GO:0003677">
    <property type="term" value="F:DNA binding"/>
    <property type="evidence" value="ECO:0007669"/>
    <property type="project" value="InterPro"/>
</dbReference>
<dbReference type="Gene3D" id="1.10.1740.10">
    <property type="match status" value="1"/>
</dbReference>
<keyword evidence="3" id="KW-0731">Sigma factor</keyword>
<dbReference type="Proteomes" id="UP000249547">
    <property type="component" value="Unassembled WGS sequence"/>
</dbReference>
<dbReference type="OrthoDB" id="663247at2"/>
<dbReference type="InterPro" id="IPR013324">
    <property type="entry name" value="RNA_pol_sigma_r3/r4-like"/>
</dbReference>
<feature type="domain" description="RNA polymerase sigma factor 70 region 4 type 2" evidence="6">
    <location>
        <begin position="115"/>
        <end position="162"/>
    </location>
</feature>
<dbReference type="InterPro" id="IPR013249">
    <property type="entry name" value="RNA_pol_sigma70_r4_t2"/>
</dbReference>
<comment type="similarity">
    <text evidence="1">Belongs to the sigma-70 factor family. ECF subfamily.</text>
</comment>
<dbReference type="SUPFAM" id="SSF88659">
    <property type="entry name" value="Sigma3 and sigma4 domains of RNA polymerase sigma factors"/>
    <property type="match status" value="1"/>
</dbReference>
<gene>
    <name evidence="7" type="ORF">LX64_03290</name>
</gene>
<evidence type="ECO:0000313" key="8">
    <source>
        <dbReference type="Proteomes" id="UP000249547"/>
    </source>
</evidence>
<protein>
    <submittedName>
        <fullName evidence="7">RNA polymerase sigma-70 factor (ECF subfamily)</fullName>
    </submittedName>
</protein>
<keyword evidence="2" id="KW-0805">Transcription regulation</keyword>
<dbReference type="Pfam" id="PF08281">
    <property type="entry name" value="Sigma70_r4_2"/>
    <property type="match status" value="1"/>
</dbReference>